<dbReference type="Gene3D" id="6.20.370.70">
    <property type="match status" value="1"/>
</dbReference>
<reference evidence="6" key="1">
    <citation type="journal article" date="2014" name="Science">
        <title>Ancient hybridizations among the ancestral genomes of bread wheat.</title>
        <authorList>
            <consortium name="International Wheat Genome Sequencing Consortium,"/>
            <person name="Marcussen T."/>
            <person name="Sandve S.R."/>
            <person name="Heier L."/>
            <person name="Spannagl M."/>
            <person name="Pfeifer M."/>
            <person name="Jakobsen K.S."/>
            <person name="Wulff B.B."/>
            <person name="Steuernagel B."/>
            <person name="Mayer K.F."/>
            <person name="Olsen O.A."/>
        </authorList>
    </citation>
    <scope>NUCLEOTIDE SEQUENCE [LARGE SCALE GENOMIC DNA]</scope>
    <source>
        <strain evidence="6">cv. AL8/78</strain>
    </source>
</reference>
<reference evidence="5" key="4">
    <citation type="submission" date="2019-03" db="UniProtKB">
        <authorList>
            <consortium name="EnsemblPlants"/>
        </authorList>
    </citation>
    <scope>IDENTIFICATION</scope>
</reference>
<sequence>GGHLYPSQPPRARPPLSPPTLCPSPPTAGGGDDGNMVQRLTYRKRHSYATKSNQTRVVKTPGPDPLLLPFPRRFSRMLWSLLICSCQDLR</sequence>
<keyword evidence="2" id="KW-0689">Ribosomal protein</keyword>
<reference evidence="5" key="3">
    <citation type="journal article" date="2017" name="Nature">
        <title>Genome sequence of the progenitor of the wheat D genome Aegilops tauschii.</title>
        <authorList>
            <person name="Luo M.C."/>
            <person name="Gu Y.Q."/>
            <person name="Puiu D."/>
            <person name="Wang H."/>
            <person name="Twardziok S.O."/>
            <person name="Deal K.R."/>
            <person name="Huo N."/>
            <person name="Zhu T."/>
            <person name="Wang L."/>
            <person name="Wang Y."/>
            <person name="McGuire P.E."/>
            <person name="Liu S."/>
            <person name="Long H."/>
            <person name="Ramasamy R.K."/>
            <person name="Rodriguez J.C."/>
            <person name="Van S.L."/>
            <person name="Yuan L."/>
            <person name="Wang Z."/>
            <person name="Xia Z."/>
            <person name="Xiao L."/>
            <person name="Anderson O.D."/>
            <person name="Ouyang S."/>
            <person name="Liang Y."/>
            <person name="Zimin A.V."/>
            <person name="Pertea G."/>
            <person name="Qi P."/>
            <person name="Bennetzen J.L."/>
            <person name="Dai X."/>
            <person name="Dawson M.W."/>
            <person name="Muller H.G."/>
            <person name="Kugler K."/>
            <person name="Rivarola-Duarte L."/>
            <person name="Spannagl M."/>
            <person name="Mayer K.F.X."/>
            <person name="Lu F.H."/>
            <person name="Bevan M.W."/>
            <person name="Leroy P."/>
            <person name="Li P."/>
            <person name="You F.M."/>
            <person name="Sun Q."/>
            <person name="Liu Z."/>
            <person name="Lyons E."/>
            <person name="Wicker T."/>
            <person name="Salzberg S.L."/>
            <person name="Devos K.M."/>
            <person name="Dvorak J."/>
        </authorList>
    </citation>
    <scope>NUCLEOTIDE SEQUENCE [LARGE SCALE GENOMIC DNA]</scope>
    <source>
        <strain evidence="5">cv. AL8/78</strain>
    </source>
</reference>
<evidence type="ECO:0000256" key="1">
    <source>
        <dbReference type="ARBA" id="ARBA00009875"/>
    </source>
</evidence>
<keyword evidence="6" id="KW-1185">Reference proteome</keyword>
<dbReference type="GO" id="GO:1990904">
    <property type="term" value="C:ribonucleoprotein complex"/>
    <property type="evidence" value="ECO:0007669"/>
    <property type="project" value="UniProtKB-KW"/>
</dbReference>
<protein>
    <submittedName>
        <fullName evidence="5">Uncharacterized protein</fullName>
    </submittedName>
</protein>
<reference evidence="6" key="2">
    <citation type="journal article" date="2017" name="Nat. Plants">
        <title>The Aegilops tauschii genome reveals multiple impacts of transposons.</title>
        <authorList>
            <person name="Zhao G."/>
            <person name="Zou C."/>
            <person name="Li K."/>
            <person name="Wang K."/>
            <person name="Li T."/>
            <person name="Gao L."/>
            <person name="Zhang X."/>
            <person name="Wang H."/>
            <person name="Yang Z."/>
            <person name="Liu X."/>
            <person name="Jiang W."/>
            <person name="Mao L."/>
            <person name="Kong X."/>
            <person name="Jiao Y."/>
            <person name="Jia J."/>
        </authorList>
    </citation>
    <scope>NUCLEOTIDE SEQUENCE [LARGE SCALE GENOMIC DNA]</scope>
    <source>
        <strain evidence="6">cv. AL8/78</strain>
    </source>
</reference>
<feature type="compositionally biased region" description="Pro residues" evidence="4">
    <location>
        <begin position="7"/>
        <end position="26"/>
    </location>
</feature>
<evidence type="ECO:0000256" key="4">
    <source>
        <dbReference type="SAM" id="MobiDB-lite"/>
    </source>
</evidence>
<dbReference type="Pfam" id="PF01199">
    <property type="entry name" value="Ribosomal_L34e"/>
    <property type="match status" value="1"/>
</dbReference>
<evidence type="ECO:0000313" key="6">
    <source>
        <dbReference type="Proteomes" id="UP000015105"/>
    </source>
</evidence>
<feature type="region of interest" description="Disordered" evidence="4">
    <location>
        <begin position="1"/>
        <end position="36"/>
    </location>
</feature>
<dbReference type="Proteomes" id="UP000015105">
    <property type="component" value="Chromosome 5D"/>
</dbReference>
<proteinExistence type="inferred from homology"/>
<comment type="similarity">
    <text evidence="1">Belongs to the eukaryotic ribosomal protein eL34 family.</text>
</comment>
<evidence type="ECO:0000313" key="5">
    <source>
        <dbReference type="EnsemblPlants" id="AET5Gv20559100.1"/>
    </source>
</evidence>
<accession>A0A453KYG5</accession>
<evidence type="ECO:0000256" key="3">
    <source>
        <dbReference type="ARBA" id="ARBA00023274"/>
    </source>
</evidence>
<reference evidence="5" key="5">
    <citation type="journal article" date="2021" name="G3 (Bethesda)">
        <title>Aegilops tauschii genome assembly Aet v5.0 features greater sequence contiguity and improved annotation.</title>
        <authorList>
            <person name="Wang L."/>
            <person name="Zhu T."/>
            <person name="Rodriguez J.C."/>
            <person name="Deal K.R."/>
            <person name="Dubcovsky J."/>
            <person name="McGuire P.E."/>
            <person name="Lux T."/>
            <person name="Spannagl M."/>
            <person name="Mayer K.F.X."/>
            <person name="Baldrich P."/>
            <person name="Meyers B.C."/>
            <person name="Huo N."/>
            <person name="Gu Y.Q."/>
            <person name="Zhou H."/>
            <person name="Devos K.M."/>
            <person name="Bennetzen J.L."/>
            <person name="Unver T."/>
            <person name="Budak H."/>
            <person name="Gulick P.J."/>
            <person name="Galiba G."/>
            <person name="Kalapos B."/>
            <person name="Nelson D.R."/>
            <person name="Li P."/>
            <person name="You F.M."/>
            <person name="Luo M.C."/>
            <person name="Dvorak J."/>
        </authorList>
    </citation>
    <scope>NUCLEOTIDE SEQUENCE [LARGE SCALE GENOMIC DNA]</scope>
    <source>
        <strain evidence="5">cv. AL8/78</strain>
    </source>
</reference>
<organism evidence="5 6">
    <name type="scientific">Aegilops tauschii subsp. strangulata</name>
    <name type="common">Goatgrass</name>
    <dbReference type="NCBI Taxonomy" id="200361"/>
    <lineage>
        <taxon>Eukaryota</taxon>
        <taxon>Viridiplantae</taxon>
        <taxon>Streptophyta</taxon>
        <taxon>Embryophyta</taxon>
        <taxon>Tracheophyta</taxon>
        <taxon>Spermatophyta</taxon>
        <taxon>Magnoliopsida</taxon>
        <taxon>Liliopsida</taxon>
        <taxon>Poales</taxon>
        <taxon>Poaceae</taxon>
        <taxon>BOP clade</taxon>
        <taxon>Pooideae</taxon>
        <taxon>Triticodae</taxon>
        <taxon>Triticeae</taxon>
        <taxon>Triticinae</taxon>
        <taxon>Aegilops</taxon>
    </lineage>
</organism>
<keyword evidence="3" id="KW-0687">Ribonucleoprotein</keyword>
<dbReference type="GO" id="GO:0006412">
    <property type="term" value="P:translation"/>
    <property type="evidence" value="ECO:0007669"/>
    <property type="project" value="InterPro"/>
</dbReference>
<dbReference type="GO" id="GO:0003735">
    <property type="term" value="F:structural constituent of ribosome"/>
    <property type="evidence" value="ECO:0007669"/>
    <property type="project" value="InterPro"/>
</dbReference>
<dbReference type="AlphaFoldDB" id="A0A453KYG5"/>
<dbReference type="EnsemblPlants" id="AET5Gv20559100.1">
    <property type="protein sequence ID" value="AET5Gv20559100.1"/>
    <property type="gene ID" value="AET5Gv20559100"/>
</dbReference>
<name>A0A453KYG5_AEGTS</name>
<dbReference type="InterPro" id="IPR008195">
    <property type="entry name" value="Ribosomal_eL34"/>
</dbReference>
<dbReference type="Gramene" id="AET5Gv20559100.1">
    <property type="protein sequence ID" value="AET5Gv20559100.1"/>
    <property type="gene ID" value="AET5Gv20559100"/>
</dbReference>
<dbReference type="GO" id="GO:0005840">
    <property type="term" value="C:ribosome"/>
    <property type="evidence" value="ECO:0007669"/>
    <property type="project" value="UniProtKB-KW"/>
</dbReference>
<evidence type="ECO:0000256" key="2">
    <source>
        <dbReference type="ARBA" id="ARBA00022980"/>
    </source>
</evidence>